<reference evidence="3" key="1">
    <citation type="submission" date="2023-03" db="EMBL/GenBank/DDBJ databases">
        <title>Massive genome expansion in bonnet fungi (Mycena s.s.) driven by repeated elements and novel gene families across ecological guilds.</title>
        <authorList>
            <consortium name="Lawrence Berkeley National Laboratory"/>
            <person name="Harder C.B."/>
            <person name="Miyauchi S."/>
            <person name="Viragh M."/>
            <person name="Kuo A."/>
            <person name="Thoen E."/>
            <person name="Andreopoulos B."/>
            <person name="Lu D."/>
            <person name="Skrede I."/>
            <person name="Drula E."/>
            <person name="Henrissat B."/>
            <person name="Morin E."/>
            <person name="Kohler A."/>
            <person name="Barry K."/>
            <person name="LaButti K."/>
            <person name="Morin E."/>
            <person name="Salamov A."/>
            <person name="Lipzen A."/>
            <person name="Mereny Z."/>
            <person name="Hegedus B."/>
            <person name="Baldrian P."/>
            <person name="Stursova M."/>
            <person name="Weitz H."/>
            <person name="Taylor A."/>
            <person name="Grigoriev I.V."/>
            <person name="Nagy L.G."/>
            <person name="Martin F."/>
            <person name="Kauserud H."/>
        </authorList>
    </citation>
    <scope>NUCLEOTIDE SEQUENCE</scope>
    <source>
        <strain evidence="3">CBHHK002</strain>
    </source>
</reference>
<feature type="region of interest" description="Disordered" evidence="2">
    <location>
        <begin position="329"/>
        <end position="356"/>
    </location>
</feature>
<evidence type="ECO:0000256" key="2">
    <source>
        <dbReference type="SAM" id="MobiDB-lite"/>
    </source>
</evidence>
<feature type="compositionally biased region" description="Low complexity" evidence="2">
    <location>
        <begin position="330"/>
        <end position="347"/>
    </location>
</feature>
<feature type="non-terminal residue" evidence="3">
    <location>
        <position position="1"/>
    </location>
</feature>
<dbReference type="Proteomes" id="UP001218218">
    <property type="component" value="Unassembled WGS sequence"/>
</dbReference>
<keyword evidence="4" id="KW-1185">Reference proteome</keyword>
<evidence type="ECO:0000256" key="1">
    <source>
        <dbReference type="SAM" id="Coils"/>
    </source>
</evidence>
<dbReference type="AlphaFoldDB" id="A0AAD7AVZ8"/>
<feature type="coiled-coil region" evidence="1">
    <location>
        <begin position="1061"/>
        <end position="1095"/>
    </location>
</feature>
<gene>
    <name evidence="3" type="ORF">DFH08DRAFT_676077</name>
</gene>
<keyword evidence="1" id="KW-0175">Coiled coil</keyword>
<evidence type="ECO:0000313" key="4">
    <source>
        <dbReference type="Proteomes" id="UP001218218"/>
    </source>
</evidence>
<dbReference type="EMBL" id="JARIHO010000001">
    <property type="protein sequence ID" value="KAJ7368850.1"/>
    <property type="molecule type" value="Genomic_DNA"/>
</dbReference>
<accession>A0AAD7AVZ8</accession>
<proteinExistence type="predicted"/>
<comment type="caution">
    <text evidence="3">The sequence shown here is derived from an EMBL/GenBank/DDBJ whole genome shotgun (WGS) entry which is preliminary data.</text>
</comment>
<sequence length="1099" mass="126061">DVKIIDSMMNTFMDENSWLMQGLTLVQEVVPYVGVAVKAFKFVIKYDTTRRQNDKKVFAVKVQIQNLAVVLLRLTNIHEQDGRFMKIMQDVANDITKCGNAIEVYLKKSWLSRTAKSGSYESLFKGFILQFANYRSQIDSALNEHTAILAQDMNSKLDEMGKKMDAYFLKNETPRERDVRQVVEKSNGPRGLLANDALLQEVIMKSGDRESLELLDPGKDDPKGSKRLEILKRLESLKKELAEDVEEVLKRNMGNFTMKLDQEQSKQLTDIYHVVVGGHEKIENKELQDLWKAETWKTSVKARLIVLALNDHYTAKFAKDVQRPAVFGGSMAESAPPSPVASAQPSPTQTSLPGPHVPFPLSVEDDRWTLRYINIEHLQPIVEALDADSTGFVSILEANNFCRACPPGWSVLSYLAFWAAGWQVTITRYKSRIYTVLGKMIQLVRRVRPQNVQAANTYLAGPAMRRVELLLRATRSAPRSAYEDKKLAAITNVLRIAEGKTVTAGLQRCAYAIDDIRTLKSITQSRKIERHIYPILYELLKYHCKMMVSACDHVLEDYVFDTMNTSLQVLFEFVVERIQSLEGIFKTTFLNIEQRFNNFAFGMFSLQYGQPPKTPDPKYNTILSFYDEEGYETDHEKLHPDSKLTNSQLTEDGSEVFYRPRVEMSRQNPGPLHGIWTGYLQQVTDGQVTVIGGMLELVLRHESEPKFGGIGENYRGTLCVTEASCDGNQVCFSINGGGLSARCSGIYDLESEMITGTWDNSDFSDSVQETLRGPFVLRRKSATWTRFRYAQEELQSDSDRNVARWKFAIHTALRDLQPLRLSWLDLKRRFNERRRFMELIRRSRMVTQRFSGWKPLNDEEIKELQHLKAVLRPCDARFYNAAADEEAQKHVTFDRFCDNCHRFIEDTYLVCVECMDDNYYDAIDLCSRPECREATPHRDSFIHSQSHPLVKTFRRIHDPELASVVNNARMLTDWGKQKFELVAQGKWADKITCPCCNEDVRPPCWGCLECWERDTYICMKCDEEHRTVIDGENQSHTLNHPVVWIRIEEPVPPPPSTDNRLSEIENEMLAIGSKMAGLEKKLEELTDMLRGFGDKLSHN</sequence>
<protein>
    <submittedName>
        <fullName evidence="3">Uncharacterized protein</fullName>
    </submittedName>
</protein>
<evidence type="ECO:0000313" key="3">
    <source>
        <dbReference type="EMBL" id="KAJ7368850.1"/>
    </source>
</evidence>
<organism evidence="3 4">
    <name type="scientific">Mycena albidolilacea</name>
    <dbReference type="NCBI Taxonomy" id="1033008"/>
    <lineage>
        <taxon>Eukaryota</taxon>
        <taxon>Fungi</taxon>
        <taxon>Dikarya</taxon>
        <taxon>Basidiomycota</taxon>
        <taxon>Agaricomycotina</taxon>
        <taxon>Agaricomycetes</taxon>
        <taxon>Agaricomycetidae</taxon>
        <taxon>Agaricales</taxon>
        <taxon>Marasmiineae</taxon>
        <taxon>Mycenaceae</taxon>
        <taxon>Mycena</taxon>
    </lineage>
</organism>
<name>A0AAD7AVZ8_9AGAR</name>